<dbReference type="InterPro" id="IPR003362">
    <property type="entry name" value="Bact_transf"/>
</dbReference>
<reference evidence="11 12" key="1">
    <citation type="journal article" date="2019" name="Microorganisms">
        <title>Genome Insights into the Novel Species Microvirga brassicacearum, a Rapeseed Endophyte with Biotechnological Potential.</title>
        <authorList>
            <person name="Jimenez-Gomez A."/>
            <person name="Saati-Santamaria Z."/>
            <person name="Igual J.M."/>
            <person name="Rivas R."/>
            <person name="Mateos P.F."/>
            <person name="Garcia-Fraile P."/>
        </authorList>
    </citation>
    <scope>NUCLEOTIDE SEQUENCE [LARGE SCALE GENOMIC DNA]</scope>
    <source>
        <strain evidence="11 12">CDVBN77</strain>
    </source>
</reference>
<sequence length="236" mass="26117">MSKQLLSDRSLSPIVHPLPPIARLHVSLASILFIAGQATKRVVDVIGASFLLILGIPVFLAVAALVAIDGGPVFFRHRRVGKKGRTFGCIKFRTMILGAEECLGEYLSYHPEAQMEWAKEQKLSFDPRVTAIGRFLRLSSLDELPQLINVIKGDMSLVGPRPVTQGELAHYGFATSIYKSVRPGITGLWQVSGRNDVGYDTRVRLDEQYVKNWNLAADLQILLRTPAVVISRRGAR</sequence>
<evidence type="ECO:0000256" key="2">
    <source>
        <dbReference type="ARBA" id="ARBA00006464"/>
    </source>
</evidence>
<dbReference type="Pfam" id="PF02397">
    <property type="entry name" value="Bac_transf"/>
    <property type="match status" value="1"/>
</dbReference>
<evidence type="ECO:0000256" key="3">
    <source>
        <dbReference type="ARBA" id="ARBA00022475"/>
    </source>
</evidence>
<keyword evidence="6 9" id="KW-1133">Transmembrane helix</keyword>
<evidence type="ECO:0000256" key="7">
    <source>
        <dbReference type="ARBA" id="ARBA00023136"/>
    </source>
</evidence>
<evidence type="ECO:0000256" key="4">
    <source>
        <dbReference type="ARBA" id="ARBA00022679"/>
    </source>
</evidence>
<comment type="subcellular location">
    <subcellularLocation>
        <location evidence="1">Cell membrane</location>
    </subcellularLocation>
</comment>
<proteinExistence type="inferred from homology"/>
<keyword evidence="7 9" id="KW-0472">Membrane</keyword>
<evidence type="ECO:0000313" key="11">
    <source>
        <dbReference type="EMBL" id="KAB0267737.1"/>
    </source>
</evidence>
<evidence type="ECO:0000256" key="1">
    <source>
        <dbReference type="ARBA" id="ARBA00004236"/>
    </source>
</evidence>
<comment type="similarity">
    <text evidence="2">Belongs to the bacterial sugar transferase family.</text>
</comment>
<dbReference type="PANTHER" id="PTHR30576">
    <property type="entry name" value="COLANIC BIOSYNTHESIS UDP-GLUCOSE LIPID CARRIER TRANSFERASE"/>
    <property type="match status" value="1"/>
</dbReference>
<keyword evidence="3" id="KW-1003">Cell membrane</keyword>
<feature type="transmembrane region" description="Helical" evidence="9">
    <location>
        <begin position="45"/>
        <end position="75"/>
    </location>
</feature>
<dbReference type="GO" id="GO:0000271">
    <property type="term" value="P:polysaccharide biosynthetic process"/>
    <property type="evidence" value="ECO:0007669"/>
    <property type="project" value="UniProtKB-KW"/>
</dbReference>
<dbReference type="OrthoDB" id="9808602at2"/>
<evidence type="ECO:0000256" key="8">
    <source>
        <dbReference type="ARBA" id="ARBA00023169"/>
    </source>
</evidence>
<dbReference type="AlphaFoldDB" id="A0A5N3PDA9"/>
<dbReference type="PANTHER" id="PTHR30576:SF4">
    <property type="entry name" value="UNDECAPRENYL-PHOSPHATE GALACTOSE PHOSPHOTRANSFERASE"/>
    <property type="match status" value="1"/>
</dbReference>
<protein>
    <submittedName>
        <fullName evidence="11">Sugar transferase</fullName>
    </submittedName>
</protein>
<evidence type="ECO:0000256" key="6">
    <source>
        <dbReference type="ARBA" id="ARBA00022989"/>
    </source>
</evidence>
<gene>
    <name evidence="11" type="ORF">FEZ63_10700</name>
</gene>
<organism evidence="11 12">
    <name type="scientific">Microvirga brassicacearum</name>
    <dbReference type="NCBI Taxonomy" id="2580413"/>
    <lineage>
        <taxon>Bacteria</taxon>
        <taxon>Pseudomonadati</taxon>
        <taxon>Pseudomonadota</taxon>
        <taxon>Alphaproteobacteria</taxon>
        <taxon>Hyphomicrobiales</taxon>
        <taxon>Methylobacteriaceae</taxon>
        <taxon>Microvirga</taxon>
    </lineage>
</organism>
<dbReference type="EMBL" id="VCMV01000013">
    <property type="protein sequence ID" value="KAB0267737.1"/>
    <property type="molecule type" value="Genomic_DNA"/>
</dbReference>
<dbReference type="Proteomes" id="UP000325684">
    <property type="component" value="Unassembled WGS sequence"/>
</dbReference>
<accession>A0A5N3PDA9</accession>
<feature type="domain" description="Bacterial sugar transferase" evidence="10">
    <location>
        <begin position="40"/>
        <end position="230"/>
    </location>
</feature>
<keyword evidence="5 9" id="KW-0812">Transmembrane</keyword>
<keyword evidence="4 11" id="KW-0808">Transferase</keyword>
<dbReference type="GO" id="GO:0016780">
    <property type="term" value="F:phosphotransferase activity, for other substituted phosphate groups"/>
    <property type="evidence" value="ECO:0007669"/>
    <property type="project" value="TreeGrafter"/>
</dbReference>
<evidence type="ECO:0000313" key="12">
    <source>
        <dbReference type="Proteomes" id="UP000325684"/>
    </source>
</evidence>
<dbReference type="GO" id="GO:0005886">
    <property type="term" value="C:plasma membrane"/>
    <property type="evidence" value="ECO:0007669"/>
    <property type="project" value="UniProtKB-SubCell"/>
</dbReference>
<keyword evidence="8" id="KW-0270">Exopolysaccharide synthesis</keyword>
<dbReference type="RefSeq" id="WP_150944088.1">
    <property type="nucleotide sequence ID" value="NZ_VCMV01000013.1"/>
</dbReference>
<name>A0A5N3PDA9_9HYPH</name>
<evidence type="ECO:0000256" key="9">
    <source>
        <dbReference type="SAM" id="Phobius"/>
    </source>
</evidence>
<evidence type="ECO:0000259" key="10">
    <source>
        <dbReference type="Pfam" id="PF02397"/>
    </source>
</evidence>
<comment type="caution">
    <text evidence="11">The sequence shown here is derived from an EMBL/GenBank/DDBJ whole genome shotgun (WGS) entry which is preliminary data.</text>
</comment>
<keyword evidence="12" id="KW-1185">Reference proteome</keyword>
<evidence type="ECO:0000256" key="5">
    <source>
        <dbReference type="ARBA" id="ARBA00022692"/>
    </source>
</evidence>